<keyword evidence="1" id="KW-0472">Membrane</keyword>
<feature type="domain" description="M23ase beta-sheet core" evidence="2">
    <location>
        <begin position="217"/>
        <end position="311"/>
    </location>
</feature>
<proteinExistence type="predicted"/>
<dbReference type="RefSeq" id="WP_324716383.1">
    <property type="nucleotide sequence ID" value="NZ_CP141615.1"/>
</dbReference>
<evidence type="ECO:0000313" key="3">
    <source>
        <dbReference type="EMBL" id="WRP17111.1"/>
    </source>
</evidence>
<keyword evidence="1" id="KW-0812">Transmembrane</keyword>
<reference evidence="3 4" key="1">
    <citation type="journal article" date="2024" name="Front. Microbiol.">
        <title>Novel thermophilic genera Geochorda gen. nov. and Carboxydochorda gen. nov. from the deep terrestrial subsurface reveal the ecophysiological diversity in the class Limnochordia.</title>
        <authorList>
            <person name="Karnachuk O.V."/>
            <person name="Lukina A.P."/>
            <person name="Avakyan M.R."/>
            <person name="Kadnikov V.V."/>
            <person name="Begmatov S."/>
            <person name="Beletsky A.V."/>
            <person name="Vlasova K.G."/>
            <person name="Novikov A.A."/>
            <person name="Shcherbakova V.A."/>
            <person name="Mardanov A.V."/>
            <person name="Ravin N.V."/>
        </authorList>
    </citation>
    <scope>NUCLEOTIDE SEQUENCE [LARGE SCALE GENOMIC DNA]</scope>
    <source>
        <strain evidence="3 4">L945</strain>
    </source>
</reference>
<keyword evidence="4" id="KW-1185">Reference proteome</keyword>
<evidence type="ECO:0000259" key="2">
    <source>
        <dbReference type="Pfam" id="PF01551"/>
    </source>
</evidence>
<dbReference type="SUPFAM" id="SSF51261">
    <property type="entry name" value="Duplicated hybrid motif"/>
    <property type="match status" value="1"/>
</dbReference>
<keyword evidence="3" id="KW-0378">Hydrolase</keyword>
<accession>A0ABZ1BWD5</accession>
<organism evidence="3 4">
    <name type="scientific">Carboxydichorda subterranea</name>
    <dbReference type="NCBI Taxonomy" id="3109565"/>
    <lineage>
        <taxon>Bacteria</taxon>
        <taxon>Bacillati</taxon>
        <taxon>Bacillota</taxon>
        <taxon>Limnochordia</taxon>
        <taxon>Limnochordales</taxon>
        <taxon>Geochordaceae</taxon>
        <taxon>Carboxydichorda</taxon>
    </lineage>
</organism>
<dbReference type="InterPro" id="IPR050570">
    <property type="entry name" value="Cell_wall_metabolism_enzyme"/>
</dbReference>
<sequence length="316" mass="34630">MAQRRPREHITITIVPHDGQRTHTIRVSRPVYDALKGLAGALVVATLLFASSFFDARDMAGKLRAHLDLQLRQYARLERAYLESETRYEGLLSQALTIQKDLASLATSTRELRQMLLNADAVPPPPLPPVRQVAAEDAQVGRGGPAGHREVIQVVTATLKYADDQLAAFDDHVRSLRSTTLEYVRRRAHTPSIWPADGYLSSTFGPRRHPVTGEPDYHYAVDVAGMTGTPVLAAADGTVVMAGRKGGYGLTIMVDHGYGLRTLYGHLSRILVRVGQRVAKGQQIGAMGSTGLSTGPHLHYEVHLNGRPVNPFHYLP</sequence>
<keyword evidence="1" id="KW-1133">Transmembrane helix</keyword>
<dbReference type="InterPro" id="IPR016047">
    <property type="entry name" value="M23ase_b-sheet_dom"/>
</dbReference>
<gene>
    <name evidence="3" type="ORF">U7230_13635</name>
</gene>
<dbReference type="PANTHER" id="PTHR21666:SF270">
    <property type="entry name" value="MUREIN HYDROLASE ACTIVATOR ENVC"/>
    <property type="match status" value="1"/>
</dbReference>
<evidence type="ECO:0000256" key="1">
    <source>
        <dbReference type="SAM" id="Phobius"/>
    </source>
</evidence>
<dbReference type="EC" id="3.4.-.-" evidence="3"/>
<feature type="transmembrane region" description="Helical" evidence="1">
    <location>
        <begin position="34"/>
        <end position="54"/>
    </location>
</feature>
<protein>
    <submittedName>
        <fullName evidence="3">M23 family metallopeptidase</fullName>
        <ecNumber evidence="3">3.4.-.-</ecNumber>
    </submittedName>
</protein>
<dbReference type="Gene3D" id="2.70.70.10">
    <property type="entry name" value="Glucose Permease (Domain IIA)"/>
    <property type="match status" value="1"/>
</dbReference>
<dbReference type="EMBL" id="CP141615">
    <property type="protein sequence ID" value="WRP17111.1"/>
    <property type="molecule type" value="Genomic_DNA"/>
</dbReference>
<dbReference type="CDD" id="cd12797">
    <property type="entry name" value="M23_peptidase"/>
    <property type="match status" value="1"/>
</dbReference>
<evidence type="ECO:0000313" key="4">
    <source>
        <dbReference type="Proteomes" id="UP001332192"/>
    </source>
</evidence>
<dbReference type="PANTHER" id="PTHR21666">
    <property type="entry name" value="PEPTIDASE-RELATED"/>
    <property type="match status" value="1"/>
</dbReference>
<dbReference type="Pfam" id="PF01551">
    <property type="entry name" value="Peptidase_M23"/>
    <property type="match status" value="1"/>
</dbReference>
<name>A0ABZ1BWD5_9FIRM</name>
<dbReference type="Proteomes" id="UP001332192">
    <property type="component" value="Chromosome"/>
</dbReference>
<dbReference type="InterPro" id="IPR011055">
    <property type="entry name" value="Dup_hybrid_motif"/>
</dbReference>
<dbReference type="GO" id="GO:0016787">
    <property type="term" value="F:hydrolase activity"/>
    <property type="evidence" value="ECO:0007669"/>
    <property type="project" value="UniProtKB-KW"/>
</dbReference>